<dbReference type="RefSeq" id="WP_183975508.1">
    <property type="nucleotide sequence ID" value="NZ_JACHEB010000003.1"/>
</dbReference>
<evidence type="ECO:0000313" key="3">
    <source>
        <dbReference type="Proteomes" id="UP000535182"/>
    </source>
</evidence>
<dbReference type="EMBL" id="JACHEB010000003">
    <property type="protein sequence ID" value="MBB5328234.1"/>
    <property type="molecule type" value="Genomic_DNA"/>
</dbReference>
<accession>A0A9X0QDI5</accession>
<feature type="transmembrane region" description="Helical" evidence="1">
    <location>
        <begin position="281"/>
        <end position="304"/>
    </location>
</feature>
<feature type="transmembrane region" description="Helical" evidence="1">
    <location>
        <begin position="371"/>
        <end position="393"/>
    </location>
</feature>
<evidence type="ECO:0000313" key="2">
    <source>
        <dbReference type="EMBL" id="MBB5328234.1"/>
    </source>
</evidence>
<feature type="transmembrane region" description="Helical" evidence="1">
    <location>
        <begin position="183"/>
        <end position="208"/>
    </location>
</feature>
<evidence type="ECO:0000256" key="1">
    <source>
        <dbReference type="SAM" id="Phobius"/>
    </source>
</evidence>
<reference evidence="2 3" key="1">
    <citation type="submission" date="2020-08" db="EMBL/GenBank/DDBJ databases">
        <title>Genomic Encyclopedia of Type Strains, Phase IV (KMG-V): Genome sequencing to study the core and pangenomes of soil and plant-associated prokaryotes.</title>
        <authorList>
            <person name="Whitman W."/>
        </authorList>
    </citation>
    <scope>NUCLEOTIDE SEQUENCE [LARGE SCALE GENOMIC DNA]</scope>
    <source>
        <strain evidence="2 3">X5P2</strain>
    </source>
</reference>
<gene>
    <name evidence="2" type="ORF">HDF14_001840</name>
</gene>
<proteinExistence type="predicted"/>
<protein>
    <submittedName>
        <fullName evidence="2">Uncharacterized protein</fullName>
    </submittedName>
</protein>
<feature type="transmembrane region" description="Helical" evidence="1">
    <location>
        <begin position="247"/>
        <end position="269"/>
    </location>
</feature>
<organism evidence="2 3">
    <name type="scientific">Tunturiibacter gelidiferens</name>
    <dbReference type="NCBI Taxonomy" id="3069689"/>
    <lineage>
        <taxon>Bacteria</taxon>
        <taxon>Pseudomonadati</taxon>
        <taxon>Acidobacteriota</taxon>
        <taxon>Terriglobia</taxon>
        <taxon>Terriglobales</taxon>
        <taxon>Acidobacteriaceae</taxon>
        <taxon>Tunturiibacter</taxon>
    </lineage>
</organism>
<feature type="transmembrane region" description="Helical" evidence="1">
    <location>
        <begin position="94"/>
        <end position="123"/>
    </location>
</feature>
<name>A0A9X0QDI5_9BACT</name>
<comment type="caution">
    <text evidence="2">The sequence shown here is derived from an EMBL/GenBank/DDBJ whole genome shotgun (WGS) entry which is preliminary data.</text>
</comment>
<dbReference type="AlphaFoldDB" id="A0A9X0QDI5"/>
<sequence length="405" mass="44823">MSSGVEPSGGILDESANLAARPFLLMEGGPLFTLQKRVGLIKDGSPYLKRRALVAALVTWLPLLILAGMQGLAFGHNVPVPFLRDFSTYSRFLLAVPLLLLAENVLGPRIAGAAAHFVTSGVIKEKDFQRFDALVDRGLRLRDSVVAEIVILALAYTLSWVSFRSMPNHVSTWYRNIAETGGTLTWAGYWLVGFCMPLYQFLVLRWLWRLFLWFQFLSRVCKLDLQLFPTHPDEAAGLGFVGEAQRFFGMILFAFSLGSTGVLAREIVYDHIPLATFAPTIASYVVIALLIVIGPLMVFSGVLLKTKRVGLHQYGALATAYTGSFHQKWIEHKTPEQEPLLGSADIQSLADLGNSYGYVEKMKPLPVDPRTLLHLVLASLLPLTPLLLTVMPLKDILKLLLKTFA</sequence>
<keyword evidence="3" id="KW-1185">Reference proteome</keyword>
<keyword evidence="1" id="KW-0472">Membrane</keyword>
<keyword evidence="1" id="KW-0812">Transmembrane</keyword>
<feature type="transmembrane region" description="Helical" evidence="1">
    <location>
        <begin position="144"/>
        <end position="163"/>
    </location>
</feature>
<dbReference type="Proteomes" id="UP000535182">
    <property type="component" value="Unassembled WGS sequence"/>
</dbReference>
<keyword evidence="1" id="KW-1133">Transmembrane helix</keyword>
<feature type="transmembrane region" description="Helical" evidence="1">
    <location>
        <begin position="52"/>
        <end position="74"/>
    </location>
</feature>